<evidence type="ECO:0000256" key="2">
    <source>
        <dbReference type="ARBA" id="ARBA00022692"/>
    </source>
</evidence>
<dbReference type="GO" id="GO:0015244">
    <property type="term" value="F:fluconazole transmembrane transporter activity"/>
    <property type="evidence" value="ECO:0007669"/>
    <property type="project" value="TreeGrafter"/>
</dbReference>
<evidence type="ECO:0000256" key="4">
    <source>
        <dbReference type="ARBA" id="ARBA00023136"/>
    </source>
</evidence>
<feature type="transmembrane region" description="Helical" evidence="5">
    <location>
        <begin position="154"/>
        <end position="172"/>
    </location>
</feature>
<dbReference type="InterPro" id="IPR036259">
    <property type="entry name" value="MFS_trans_sf"/>
</dbReference>
<dbReference type="CDD" id="cd17323">
    <property type="entry name" value="MFS_Tpo1_MDR_like"/>
    <property type="match status" value="1"/>
</dbReference>
<dbReference type="NCBIfam" id="TIGR00880">
    <property type="entry name" value="2_A_01_02"/>
    <property type="match status" value="1"/>
</dbReference>
<organism evidence="7 8">
    <name type="scientific">Rhinocladiella mackenziei CBS 650.93</name>
    <dbReference type="NCBI Taxonomy" id="1442369"/>
    <lineage>
        <taxon>Eukaryota</taxon>
        <taxon>Fungi</taxon>
        <taxon>Dikarya</taxon>
        <taxon>Ascomycota</taxon>
        <taxon>Pezizomycotina</taxon>
        <taxon>Eurotiomycetes</taxon>
        <taxon>Chaetothyriomycetidae</taxon>
        <taxon>Chaetothyriales</taxon>
        <taxon>Herpotrichiellaceae</taxon>
        <taxon>Rhinocladiella</taxon>
    </lineage>
</organism>
<feature type="transmembrane region" description="Helical" evidence="5">
    <location>
        <begin position="495"/>
        <end position="516"/>
    </location>
</feature>
<evidence type="ECO:0000313" key="7">
    <source>
        <dbReference type="EMBL" id="KIX08897.1"/>
    </source>
</evidence>
<dbReference type="STRING" id="1442369.A0A0D2G2X2"/>
<comment type="subcellular location">
    <subcellularLocation>
        <location evidence="1">Membrane</location>
        <topology evidence="1">Multi-pass membrane protein</topology>
    </subcellularLocation>
</comment>
<feature type="transmembrane region" description="Helical" evidence="5">
    <location>
        <begin position="91"/>
        <end position="112"/>
    </location>
</feature>
<evidence type="ECO:0000256" key="5">
    <source>
        <dbReference type="SAM" id="Phobius"/>
    </source>
</evidence>
<reference evidence="7 8" key="1">
    <citation type="submission" date="2015-01" db="EMBL/GenBank/DDBJ databases">
        <title>The Genome Sequence of Rhinocladiella mackenzie CBS 650.93.</title>
        <authorList>
            <consortium name="The Broad Institute Genomics Platform"/>
            <person name="Cuomo C."/>
            <person name="de Hoog S."/>
            <person name="Gorbushina A."/>
            <person name="Stielow B."/>
            <person name="Teixiera M."/>
            <person name="Abouelleil A."/>
            <person name="Chapman S.B."/>
            <person name="Priest M."/>
            <person name="Young S.K."/>
            <person name="Wortman J."/>
            <person name="Nusbaum C."/>
            <person name="Birren B."/>
        </authorList>
    </citation>
    <scope>NUCLEOTIDE SEQUENCE [LARGE SCALE GENOMIC DNA]</scope>
    <source>
        <strain evidence="7 8">CBS 650.93</strain>
    </source>
</reference>
<sequence length="530" mass="58777">MAQLIRDSFFGRFLRYASRGKWLPFEEEKNPLLLKQFSIKTLPEKSSQLANNETKAEEGDDIQLVGWYCPDDSENPLNWANSTKIAVTFQLCFLTFAVYVGSSIYTAGIVGVMKEFKIGMVVALTGLTVFVLGCGLGPMTLAPLSEVPSIGRNSVYIFSLALFVILQIPTALSTHIGMLIIFRFITGVLGSPVLATGGASIAEMYPPQKRALAIGIWGLAALGGPVLGPPIGGFAAQAYGWRWTLWALMIIAGFALIMLVLFLPETSSKNILYRRAQRLRKMTNNDKLKTQAEIAFQHVTVGKIAQITVIQPWILTFQEPLVFLLHMWVALIFGLLFIWFESFPLVFEGIYGFNLGQTGLAFMGLLVGALCAVPPFVWYDRAFQQKQFNEHGQIIKPEMRLPPAMVGAFCLPICLFWFGWSTRPDIHWIMPLVGTGFFSIGALLVLNAVLTYLPDAYPSEMASVMAGNAFIRFSSGAACPLFAPAMYHNLGIEWASSLLAFLGVLFVPIPFAFYIYGEKLRQMSKRARKH</sequence>
<dbReference type="Pfam" id="PF07690">
    <property type="entry name" value="MFS_1"/>
    <property type="match status" value="1"/>
</dbReference>
<dbReference type="VEuPathDB" id="FungiDB:Z518_03554"/>
<dbReference type="InterPro" id="IPR020846">
    <property type="entry name" value="MFS_dom"/>
</dbReference>
<dbReference type="InterPro" id="IPR011701">
    <property type="entry name" value="MFS"/>
</dbReference>
<keyword evidence="2 5" id="KW-0812">Transmembrane</keyword>
<dbReference type="HOGENOM" id="CLU_008455_11_1_1"/>
<dbReference type="FunFam" id="1.20.1250.20:FF:000011">
    <property type="entry name" value="MFS multidrug transporter, putative"/>
    <property type="match status" value="1"/>
</dbReference>
<dbReference type="PANTHER" id="PTHR23502">
    <property type="entry name" value="MAJOR FACILITATOR SUPERFAMILY"/>
    <property type="match status" value="1"/>
</dbReference>
<dbReference type="GeneID" id="25291625"/>
<evidence type="ECO:0000256" key="3">
    <source>
        <dbReference type="ARBA" id="ARBA00022989"/>
    </source>
</evidence>
<evidence type="ECO:0000313" key="8">
    <source>
        <dbReference type="Proteomes" id="UP000053617"/>
    </source>
</evidence>
<feature type="transmembrane region" description="Helical" evidence="5">
    <location>
        <begin position="178"/>
        <end position="199"/>
    </location>
</feature>
<feature type="domain" description="Major facilitator superfamily (MFS) profile" evidence="6">
    <location>
        <begin position="87"/>
        <end position="520"/>
    </location>
</feature>
<dbReference type="InterPro" id="IPR001958">
    <property type="entry name" value="Tet-R_TetA/multi-R_MdtG-like"/>
</dbReference>
<feature type="transmembrane region" description="Helical" evidence="5">
    <location>
        <begin position="426"/>
        <end position="450"/>
    </location>
</feature>
<dbReference type="PROSITE" id="PS50850">
    <property type="entry name" value="MFS"/>
    <property type="match status" value="1"/>
</dbReference>
<protein>
    <recommendedName>
        <fullName evidence="6">Major facilitator superfamily (MFS) profile domain-containing protein</fullName>
    </recommendedName>
</protein>
<feature type="transmembrane region" description="Helical" evidence="5">
    <location>
        <begin position="360"/>
        <end position="379"/>
    </location>
</feature>
<feature type="transmembrane region" description="Helical" evidence="5">
    <location>
        <begin position="118"/>
        <end position="142"/>
    </location>
</feature>
<keyword evidence="8" id="KW-1185">Reference proteome</keyword>
<dbReference type="GO" id="GO:0042910">
    <property type="term" value="F:xenobiotic transmembrane transporter activity"/>
    <property type="evidence" value="ECO:0007669"/>
    <property type="project" value="InterPro"/>
</dbReference>
<proteinExistence type="predicted"/>
<dbReference type="GO" id="GO:1990961">
    <property type="term" value="P:xenobiotic detoxification by transmembrane export across the plasma membrane"/>
    <property type="evidence" value="ECO:0007669"/>
    <property type="project" value="TreeGrafter"/>
</dbReference>
<feature type="transmembrane region" description="Helical" evidence="5">
    <location>
        <begin position="211"/>
        <end position="231"/>
    </location>
</feature>
<feature type="transmembrane region" description="Helical" evidence="5">
    <location>
        <begin position="400"/>
        <end position="420"/>
    </location>
</feature>
<gene>
    <name evidence="7" type="ORF">Z518_03554</name>
</gene>
<accession>A0A0D2G2X2</accession>
<evidence type="ECO:0000259" key="6">
    <source>
        <dbReference type="PROSITE" id="PS50850"/>
    </source>
</evidence>
<dbReference type="EMBL" id="KN847476">
    <property type="protein sequence ID" value="KIX08897.1"/>
    <property type="molecule type" value="Genomic_DNA"/>
</dbReference>
<dbReference type="AlphaFoldDB" id="A0A0D2G2X2"/>
<dbReference type="PANTHER" id="PTHR23502:SF23">
    <property type="entry name" value="FLUCONAZOLE RESISTANCE PROTEIN 1"/>
    <property type="match status" value="1"/>
</dbReference>
<keyword evidence="4 5" id="KW-0472">Membrane</keyword>
<feature type="transmembrane region" description="Helical" evidence="5">
    <location>
        <begin position="321"/>
        <end position="340"/>
    </location>
</feature>
<dbReference type="Proteomes" id="UP000053617">
    <property type="component" value="Unassembled WGS sequence"/>
</dbReference>
<feature type="transmembrane region" description="Helical" evidence="5">
    <location>
        <begin position="462"/>
        <end position="483"/>
    </location>
</feature>
<keyword evidence="3 5" id="KW-1133">Transmembrane helix</keyword>
<name>A0A0D2G2X2_9EURO</name>
<dbReference type="RefSeq" id="XP_013276033.1">
    <property type="nucleotide sequence ID" value="XM_013420579.1"/>
</dbReference>
<feature type="transmembrane region" description="Helical" evidence="5">
    <location>
        <begin position="243"/>
        <end position="264"/>
    </location>
</feature>
<dbReference type="SUPFAM" id="SSF103473">
    <property type="entry name" value="MFS general substrate transporter"/>
    <property type="match status" value="1"/>
</dbReference>
<dbReference type="Gene3D" id="1.20.1250.20">
    <property type="entry name" value="MFS general substrate transporter like domains"/>
    <property type="match status" value="1"/>
</dbReference>
<dbReference type="OrthoDB" id="3357846at2759"/>
<dbReference type="GO" id="GO:0005886">
    <property type="term" value="C:plasma membrane"/>
    <property type="evidence" value="ECO:0007669"/>
    <property type="project" value="TreeGrafter"/>
</dbReference>
<evidence type="ECO:0000256" key="1">
    <source>
        <dbReference type="ARBA" id="ARBA00004141"/>
    </source>
</evidence>